<dbReference type="EMBL" id="CP001600">
    <property type="protein sequence ID" value="ACR70202.1"/>
    <property type="molecule type" value="Genomic_DNA"/>
</dbReference>
<organism evidence="1 2">
    <name type="scientific">Edwardsiella ictaluri (strain 93-146)</name>
    <dbReference type="NCBI Taxonomy" id="634503"/>
    <lineage>
        <taxon>Bacteria</taxon>
        <taxon>Pseudomonadati</taxon>
        <taxon>Pseudomonadota</taxon>
        <taxon>Gammaproteobacteria</taxon>
        <taxon>Enterobacterales</taxon>
        <taxon>Hafniaceae</taxon>
        <taxon>Edwardsiella</taxon>
    </lineage>
</organism>
<accession>C5BAJ5</accession>
<sequence>MFSDNLNQNGNLPYMVNIADLASHFHPVRSASSFLMTGGQITTADFSA</sequence>
<name>C5BAJ5_EDWI9</name>
<dbReference type="AlphaFoldDB" id="C5BAJ5"/>
<reference evidence="1 2" key="2">
    <citation type="journal article" date="2012" name="J. Bacteriol.">
        <title>Genome Sequence of Edwardsiella ictaluri 93-146, a Strain Associated with a Natural Channel Catfish Outbreak of Enteric Septicemia of Catfish.</title>
        <authorList>
            <person name="Williams M.L."/>
            <person name="Gillaspy A.F."/>
            <person name="Dyer D.W."/>
            <person name="Thune R.L."/>
            <person name="Waldbieser G.C."/>
            <person name="Schuster S.C."/>
            <person name="Gipson J."/>
            <person name="Zaitshik J."/>
            <person name="Landry C."/>
            <person name="Banes M.M."/>
            <person name="Lawrence M.L."/>
        </authorList>
    </citation>
    <scope>NUCLEOTIDE SEQUENCE [LARGE SCALE GENOMIC DNA]</scope>
    <source>
        <strain evidence="1 2">93-146</strain>
    </source>
</reference>
<dbReference type="KEGG" id="eic:NT01EI_3050"/>
<dbReference type="Proteomes" id="UP000001485">
    <property type="component" value="Chromosome"/>
</dbReference>
<dbReference type="HOGENOM" id="CLU_3152231_0_0_6"/>
<proteinExistence type="predicted"/>
<gene>
    <name evidence="1" type="ordered locus">NT01EI_3050</name>
</gene>
<evidence type="ECO:0000313" key="1">
    <source>
        <dbReference type="EMBL" id="ACR70202.1"/>
    </source>
</evidence>
<evidence type="ECO:0000313" key="2">
    <source>
        <dbReference type="Proteomes" id="UP000001485"/>
    </source>
</evidence>
<reference evidence="2" key="1">
    <citation type="submission" date="2009-03" db="EMBL/GenBank/DDBJ databases">
        <title>Complete genome sequence of Edwardsiella ictaluri 93-146.</title>
        <authorList>
            <person name="Williams M.L."/>
            <person name="Gillaspy A.F."/>
            <person name="Dyer D.W."/>
            <person name="Thune R.L."/>
            <person name="Waldbieser G.C."/>
            <person name="Schuster S.C."/>
            <person name="Gipson J."/>
            <person name="Zaitshik J."/>
            <person name="Landry C."/>
            <person name="Lawrence M.L."/>
        </authorList>
    </citation>
    <scope>NUCLEOTIDE SEQUENCE [LARGE SCALE GENOMIC DNA]</scope>
    <source>
        <strain evidence="2">93-146</strain>
    </source>
</reference>
<protein>
    <submittedName>
        <fullName evidence="1">Uncharacterized protein</fullName>
    </submittedName>
</protein>